<dbReference type="SMART" id="SM00354">
    <property type="entry name" value="HTH_LACI"/>
    <property type="match status" value="1"/>
</dbReference>
<dbReference type="GO" id="GO:0003700">
    <property type="term" value="F:DNA-binding transcription factor activity"/>
    <property type="evidence" value="ECO:0007669"/>
    <property type="project" value="TreeGrafter"/>
</dbReference>
<proteinExistence type="predicted"/>
<feature type="domain" description="HTH lacI-type" evidence="4">
    <location>
        <begin position="2"/>
        <end position="56"/>
    </location>
</feature>
<keyword evidence="5" id="KW-0614">Plasmid</keyword>
<dbReference type="InterPro" id="IPR028082">
    <property type="entry name" value="Peripla_BP_I"/>
</dbReference>
<dbReference type="KEGG" id="lit:FPZ52_13655"/>
<dbReference type="InterPro" id="IPR010982">
    <property type="entry name" value="Lambda_DNA-bd_dom_sf"/>
</dbReference>
<dbReference type="EMBL" id="CP042263">
    <property type="protein sequence ID" value="QDY70758.1"/>
    <property type="molecule type" value="Genomic_DNA"/>
</dbReference>
<keyword evidence="2" id="KW-0238">DNA-binding</keyword>
<dbReference type="CDD" id="cd01392">
    <property type="entry name" value="HTH_LacI"/>
    <property type="match status" value="1"/>
</dbReference>
<dbReference type="PANTHER" id="PTHR30146">
    <property type="entry name" value="LACI-RELATED TRANSCRIPTIONAL REPRESSOR"/>
    <property type="match status" value="1"/>
</dbReference>
<keyword evidence="3" id="KW-0804">Transcription</keyword>
<dbReference type="Proteomes" id="UP000318483">
    <property type="component" value="Plasmid unnamed2"/>
</dbReference>
<evidence type="ECO:0000256" key="2">
    <source>
        <dbReference type="ARBA" id="ARBA00023125"/>
    </source>
</evidence>
<accession>A0A5B8J1R5</accession>
<dbReference type="PANTHER" id="PTHR30146:SF109">
    <property type="entry name" value="HTH-TYPE TRANSCRIPTIONAL REGULATOR GALS"/>
    <property type="match status" value="1"/>
</dbReference>
<name>A0A5B8J1R5_9RHOB</name>
<organism evidence="5 6">
    <name type="scientific">Qingshengfaniella alkalisoli</name>
    <dbReference type="NCBI Taxonomy" id="2599296"/>
    <lineage>
        <taxon>Bacteria</taxon>
        <taxon>Pseudomonadati</taxon>
        <taxon>Pseudomonadota</taxon>
        <taxon>Alphaproteobacteria</taxon>
        <taxon>Rhodobacterales</taxon>
        <taxon>Paracoccaceae</taxon>
        <taxon>Qingshengfaniella</taxon>
    </lineage>
</organism>
<geneLocation type="plasmid" evidence="5 6">
    <name>unnamed2</name>
</geneLocation>
<protein>
    <submittedName>
        <fullName evidence="5">LacI family transcriptional regulator</fullName>
    </submittedName>
</protein>
<dbReference type="GO" id="GO:0000976">
    <property type="term" value="F:transcription cis-regulatory region binding"/>
    <property type="evidence" value="ECO:0007669"/>
    <property type="project" value="TreeGrafter"/>
</dbReference>
<dbReference type="CDD" id="cd20010">
    <property type="entry name" value="PBP1_AglR-like"/>
    <property type="match status" value="1"/>
</dbReference>
<dbReference type="Gene3D" id="1.10.260.40">
    <property type="entry name" value="lambda repressor-like DNA-binding domains"/>
    <property type="match status" value="1"/>
</dbReference>
<evidence type="ECO:0000259" key="4">
    <source>
        <dbReference type="PROSITE" id="PS50932"/>
    </source>
</evidence>
<sequence length="337" mass="36740">MTGIKALADHLGISIGTVSRALNNKPDVKKATRARVLAAAAELGYAPNQSGRNLRKGKTNAVGFMFEAGDPGAHGGDNFFLSVVASAQSVFKARNIDLVMLPCGPDETPVDYLKRMVARRFVDGIILTATTRDDPRISYLERTGIPFVALGRSTSGTRYRWIDLDFEGAAREGVRLLARHGHRRLAVAIPESDANLGYVFRDAFLDALVENGLDPQPDLVFRVESSEQGGLDLSEQLLARDPRPTAVLLSYELMAIGLYHGLQNAGLKPGDDLAIVSLRESPQIRFLSPALPSFRLDLHGLGAELAQALLDEMQNRDVPRKTSQGMLWPFEALPKLT</sequence>
<dbReference type="SUPFAM" id="SSF53822">
    <property type="entry name" value="Periplasmic binding protein-like I"/>
    <property type="match status" value="1"/>
</dbReference>
<evidence type="ECO:0000256" key="3">
    <source>
        <dbReference type="ARBA" id="ARBA00023163"/>
    </source>
</evidence>
<dbReference type="PROSITE" id="PS50932">
    <property type="entry name" value="HTH_LACI_2"/>
    <property type="match status" value="1"/>
</dbReference>
<dbReference type="InterPro" id="IPR046335">
    <property type="entry name" value="LacI/GalR-like_sensor"/>
</dbReference>
<evidence type="ECO:0000313" key="5">
    <source>
        <dbReference type="EMBL" id="QDY70758.1"/>
    </source>
</evidence>
<evidence type="ECO:0000256" key="1">
    <source>
        <dbReference type="ARBA" id="ARBA00023015"/>
    </source>
</evidence>
<dbReference type="OrthoDB" id="234496at2"/>
<evidence type="ECO:0000313" key="6">
    <source>
        <dbReference type="Proteomes" id="UP000318483"/>
    </source>
</evidence>
<dbReference type="SUPFAM" id="SSF47413">
    <property type="entry name" value="lambda repressor-like DNA-binding domains"/>
    <property type="match status" value="1"/>
</dbReference>
<keyword evidence="6" id="KW-1185">Reference proteome</keyword>
<dbReference type="Pfam" id="PF00356">
    <property type="entry name" value="LacI"/>
    <property type="match status" value="1"/>
</dbReference>
<dbReference type="RefSeq" id="WP_146366174.1">
    <property type="nucleotide sequence ID" value="NZ_CP042263.1"/>
</dbReference>
<keyword evidence="1" id="KW-0805">Transcription regulation</keyword>
<dbReference type="InterPro" id="IPR000843">
    <property type="entry name" value="HTH_LacI"/>
</dbReference>
<dbReference type="Gene3D" id="3.40.50.2300">
    <property type="match status" value="2"/>
</dbReference>
<reference evidence="5 6" key="1">
    <citation type="submission" date="2019-07" db="EMBL/GenBank/DDBJ databases">
        <title>Litoreibacter alkalisoli sp. nov., isolated from saline-alkaline soil.</title>
        <authorList>
            <person name="Wang S."/>
            <person name="Xu L."/>
            <person name="Xing Y.-T."/>
            <person name="Sun J.-Q."/>
        </authorList>
    </citation>
    <scope>NUCLEOTIDE SEQUENCE [LARGE SCALE GENOMIC DNA]</scope>
    <source>
        <strain evidence="5 6">LN3S51</strain>
        <plasmid evidence="5 6">unnamed2</plasmid>
    </source>
</reference>
<dbReference type="AlphaFoldDB" id="A0A5B8J1R5"/>
<dbReference type="Pfam" id="PF13377">
    <property type="entry name" value="Peripla_BP_3"/>
    <property type="match status" value="1"/>
</dbReference>
<gene>
    <name evidence="5" type="ORF">FPZ52_13655</name>
</gene>